<reference evidence="1 2" key="1">
    <citation type="journal article" date="2008" name="J. Bacteriol.">
        <title>'Candidatus Cloacamonas acidaminovorans': genome sequence reconstruction provides a first glimpse of a new bacterial division.</title>
        <authorList>
            <person name="Pelletier E."/>
            <person name="Kreimeyer A."/>
            <person name="Bocs S."/>
            <person name="Rouy Z."/>
            <person name="Gyapay G."/>
            <person name="Chouari R."/>
            <person name="Riviere D."/>
            <person name="Ganesan A."/>
            <person name="Daegelen P."/>
            <person name="Sghir A."/>
            <person name="Cohen G.N."/>
            <person name="Medigue C."/>
            <person name="Weissenbach J."/>
            <person name="Le Paslier D."/>
        </authorList>
    </citation>
    <scope>NUCLEOTIDE SEQUENCE [LARGE SCALE GENOMIC DNA]</scope>
    <source>
        <strain evidence="2">Evry</strain>
    </source>
</reference>
<dbReference type="Proteomes" id="UP000002019">
    <property type="component" value="Chromosome"/>
</dbReference>
<protein>
    <submittedName>
        <fullName evidence="1">Uncharacterized protein</fullName>
    </submittedName>
</protein>
<proteinExistence type="predicted"/>
<accession>B0VJ49</accession>
<gene>
    <name evidence="1" type="ordered locus">CLOAM1398</name>
</gene>
<evidence type="ECO:0000313" key="1">
    <source>
        <dbReference type="EMBL" id="CAO81250.1"/>
    </source>
</evidence>
<sequence length="191" mass="21967">MLILTAAVGIGVFFRKYQELSAYVDLQKDMVSFLNVLKYGQHIGSRSSDIEFMGITSARELKLIRMTTIPGVSKGIEIKPPISDLYPNDYVRYYLHDGFIKMEYRHRGTDSSSPTILFPEKGLKDRVIIEDFLISDANANNAIFKYRPNEKLCVINVDFKAKVKIRQNEFKSVHYKTIMAMKNMERPSPTN</sequence>
<evidence type="ECO:0000313" key="2">
    <source>
        <dbReference type="Proteomes" id="UP000002019"/>
    </source>
</evidence>
<keyword evidence="2" id="KW-1185">Reference proteome</keyword>
<organism evidence="1 2">
    <name type="scientific">Cloacimonas acidaminovorans (strain Evry)</name>
    <dbReference type="NCBI Taxonomy" id="459349"/>
    <lineage>
        <taxon>Bacteria</taxon>
        <taxon>Pseudomonadati</taxon>
        <taxon>Candidatus Cloacimonadota</taxon>
        <taxon>Candidatus Cloacimonadia</taxon>
        <taxon>Candidatus Cloacimonadales</taxon>
        <taxon>Candidatus Cloacimonadaceae</taxon>
        <taxon>Candidatus Cloacimonas</taxon>
    </lineage>
</organism>
<dbReference type="HOGENOM" id="CLU_1419235_0_0_0"/>
<dbReference type="AlphaFoldDB" id="B0VJ49"/>
<dbReference type="EMBL" id="CU466930">
    <property type="protein sequence ID" value="CAO81250.1"/>
    <property type="molecule type" value="Genomic_DNA"/>
</dbReference>
<name>B0VJ49_CLOAI</name>
<dbReference type="STRING" id="459349.CLOAM1398"/>
<dbReference type="KEGG" id="caci:CLOAM1398"/>